<organism evidence="1 2">
    <name type="scientific">Candidatus Roizmanbacteria bacterium RIFCSPHIGHO2_02_FULL_37_24</name>
    <dbReference type="NCBI Taxonomy" id="1802037"/>
    <lineage>
        <taxon>Bacteria</taxon>
        <taxon>Candidatus Roizmaniibacteriota</taxon>
    </lineage>
</organism>
<reference evidence="1 2" key="1">
    <citation type="journal article" date="2016" name="Nat. Commun.">
        <title>Thousands of microbial genomes shed light on interconnected biogeochemical processes in an aquifer system.</title>
        <authorList>
            <person name="Anantharaman K."/>
            <person name="Brown C.T."/>
            <person name="Hug L.A."/>
            <person name="Sharon I."/>
            <person name="Castelle C.J."/>
            <person name="Probst A.J."/>
            <person name="Thomas B.C."/>
            <person name="Singh A."/>
            <person name="Wilkins M.J."/>
            <person name="Karaoz U."/>
            <person name="Brodie E.L."/>
            <person name="Williams K.H."/>
            <person name="Hubbard S.S."/>
            <person name="Banfield J.F."/>
        </authorList>
    </citation>
    <scope>NUCLEOTIDE SEQUENCE [LARGE SCALE GENOMIC DNA]</scope>
</reference>
<sequence>MNDTDARINRLMGQIEGIRRMINGGRKTDDVVQQIMAARQALSRIGILILKEELLKSSSKNQNKTKRILEKIFRI</sequence>
<dbReference type="InterPro" id="IPR038390">
    <property type="entry name" value="Metal_Tscrpt_repr_sf"/>
</dbReference>
<dbReference type="GO" id="GO:0046872">
    <property type="term" value="F:metal ion binding"/>
    <property type="evidence" value="ECO:0007669"/>
    <property type="project" value="InterPro"/>
</dbReference>
<proteinExistence type="predicted"/>
<accession>A0A1F7GW45</accession>
<dbReference type="Gene3D" id="1.20.58.1000">
    <property type="entry name" value="Metal-sensitive repressor, helix protomer"/>
    <property type="match status" value="1"/>
</dbReference>
<dbReference type="GO" id="GO:0003677">
    <property type="term" value="F:DNA binding"/>
    <property type="evidence" value="ECO:0007669"/>
    <property type="project" value="InterPro"/>
</dbReference>
<comment type="caution">
    <text evidence="1">The sequence shown here is derived from an EMBL/GenBank/DDBJ whole genome shotgun (WGS) entry which is preliminary data.</text>
</comment>
<evidence type="ECO:0008006" key="3">
    <source>
        <dbReference type="Google" id="ProtNLM"/>
    </source>
</evidence>
<dbReference type="Proteomes" id="UP000177159">
    <property type="component" value="Unassembled WGS sequence"/>
</dbReference>
<dbReference type="EMBL" id="MFZM01000022">
    <property type="protein sequence ID" value="OGK23300.1"/>
    <property type="molecule type" value="Genomic_DNA"/>
</dbReference>
<name>A0A1F7GW45_9BACT</name>
<evidence type="ECO:0000313" key="1">
    <source>
        <dbReference type="EMBL" id="OGK23300.1"/>
    </source>
</evidence>
<dbReference type="GO" id="GO:0045892">
    <property type="term" value="P:negative regulation of DNA-templated transcription"/>
    <property type="evidence" value="ECO:0007669"/>
    <property type="project" value="UniProtKB-ARBA"/>
</dbReference>
<protein>
    <recommendedName>
        <fullName evidence="3">Cytoplasmic protein</fullName>
    </recommendedName>
</protein>
<dbReference type="Pfam" id="PF02583">
    <property type="entry name" value="Trns_repr_metal"/>
    <property type="match status" value="1"/>
</dbReference>
<dbReference type="AlphaFoldDB" id="A0A1F7GW45"/>
<dbReference type="InterPro" id="IPR003735">
    <property type="entry name" value="Metal_Tscrpt_repr"/>
</dbReference>
<dbReference type="PANTHER" id="PTHR33677:SF5">
    <property type="entry name" value="TRANSCRIPTIONAL REPRESSOR FRMR"/>
    <property type="match status" value="1"/>
</dbReference>
<gene>
    <name evidence="1" type="ORF">A3C24_03850</name>
</gene>
<evidence type="ECO:0000313" key="2">
    <source>
        <dbReference type="Proteomes" id="UP000177159"/>
    </source>
</evidence>
<dbReference type="PANTHER" id="PTHR33677">
    <property type="entry name" value="TRANSCRIPTIONAL REPRESSOR FRMR-RELATED"/>
    <property type="match status" value="1"/>
</dbReference>